<comment type="caution">
    <text evidence="1">The sequence shown here is derived from an EMBL/GenBank/DDBJ whole genome shotgun (WGS) entry which is preliminary data.</text>
</comment>
<organism evidence="1 2">
    <name type="scientific">Pseudanabaena galeata UHCC 0370</name>
    <dbReference type="NCBI Taxonomy" id="3110310"/>
    <lineage>
        <taxon>Bacteria</taxon>
        <taxon>Bacillati</taxon>
        <taxon>Cyanobacteriota</taxon>
        <taxon>Cyanophyceae</taxon>
        <taxon>Pseudanabaenales</taxon>
        <taxon>Pseudanabaenaceae</taxon>
        <taxon>Pseudanabaena</taxon>
    </lineage>
</organism>
<dbReference type="Proteomes" id="UP001301388">
    <property type="component" value="Unassembled WGS sequence"/>
</dbReference>
<gene>
    <name evidence="1" type="ORF">VB774_21105</name>
</gene>
<protein>
    <submittedName>
        <fullName evidence="1">Uncharacterized protein</fullName>
    </submittedName>
</protein>
<keyword evidence="2" id="KW-1185">Reference proteome</keyword>
<reference evidence="1 2" key="1">
    <citation type="submission" date="2023-12" db="EMBL/GenBank/DDBJ databases">
        <title>Baltic Sea Cyanobacteria.</title>
        <authorList>
            <person name="Delbaje E."/>
            <person name="Fewer D.P."/>
            <person name="Shishido T.K."/>
        </authorList>
    </citation>
    <scope>NUCLEOTIDE SEQUENCE [LARGE SCALE GENOMIC DNA]</scope>
    <source>
        <strain evidence="1 2">UHCC 0370</strain>
    </source>
</reference>
<evidence type="ECO:0000313" key="2">
    <source>
        <dbReference type="Proteomes" id="UP001301388"/>
    </source>
</evidence>
<proteinExistence type="predicted"/>
<dbReference type="EMBL" id="JAYGIE010000111">
    <property type="protein sequence ID" value="MEA5480136.1"/>
    <property type="molecule type" value="Genomic_DNA"/>
</dbReference>
<name>A0ABU5TPA3_9CYAN</name>
<evidence type="ECO:0000313" key="1">
    <source>
        <dbReference type="EMBL" id="MEA5480136.1"/>
    </source>
</evidence>
<dbReference type="RefSeq" id="WP_323263213.1">
    <property type="nucleotide sequence ID" value="NZ_JAYGIE010000111.1"/>
</dbReference>
<sequence>MTVLAAISERHEGEASWTIPLDMSRVPTELNSTQIGTAQLNAV</sequence>
<accession>A0ABU5TPA3</accession>